<gene>
    <name evidence="4" type="ordered locus">Deima_1546</name>
</gene>
<evidence type="ECO:0000313" key="5">
    <source>
        <dbReference type="Proteomes" id="UP000008635"/>
    </source>
</evidence>
<reference evidence="4 5" key="1">
    <citation type="journal article" date="2011" name="Stand. Genomic Sci.">
        <title>Complete genome sequence of Deinococcus maricopensis type strain (LB-34).</title>
        <authorList>
            <person name="Pukall R."/>
            <person name="Zeytun A."/>
            <person name="Lucas S."/>
            <person name="Lapidus A."/>
            <person name="Hammon N."/>
            <person name="Deshpande S."/>
            <person name="Nolan M."/>
            <person name="Cheng J.F."/>
            <person name="Pitluck S."/>
            <person name="Liolios K."/>
            <person name="Pagani I."/>
            <person name="Mikhailova N."/>
            <person name="Ivanova N."/>
            <person name="Mavromatis K."/>
            <person name="Pati A."/>
            <person name="Tapia R."/>
            <person name="Han C."/>
            <person name="Goodwin L."/>
            <person name="Chen A."/>
            <person name="Palaniappan K."/>
            <person name="Land M."/>
            <person name="Hauser L."/>
            <person name="Chang Y.J."/>
            <person name="Jeffries C.D."/>
            <person name="Brambilla E.M."/>
            <person name="Rohde M."/>
            <person name="Goker M."/>
            <person name="Detter J.C."/>
            <person name="Woyke T."/>
            <person name="Bristow J."/>
            <person name="Eisen J.A."/>
            <person name="Markowitz V."/>
            <person name="Hugenholtz P."/>
            <person name="Kyrpides N.C."/>
            <person name="Klenk H.P."/>
        </authorList>
    </citation>
    <scope>NUCLEOTIDE SEQUENCE [LARGE SCALE GENOMIC DNA]</scope>
    <source>
        <strain evidence="5">DSM 21211 / LMG 22137 / NRRL B-23946 / LB-34</strain>
    </source>
</reference>
<feature type="chain" id="PRO_5003228457" evidence="2">
    <location>
        <begin position="22"/>
        <end position="318"/>
    </location>
</feature>
<dbReference type="SUPFAM" id="SSF51905">
    <property type="entry name" value="FAD/NAD(P)-binding domain"/>
    <property type="match status" value="1"/>
</dbReference>
<dbReference type="Gene3D" id="3.50.50.60">
    <property type="entry name" value="FAD/NAD(P)-binding domain"/>
    <property type="match status" value="1"/>
</dbReference>
<dbReference type="GO" id="GO:0016491">
    <property type="term" value="F:oxidoreductase activity"/>
    <property type="evidence" value="ECO:0007669"/>
    <property type="project" value="UniProtKB-KW"/>
</dbReference>
<accession>E8U806</accession>
<keyword evidence="5" id="KW-1185">Reference proteome</keyword>
<dbReference type="PANTHER" id="PTHR13847">
    <property type="entry name" value="SARCOSINE DEHYDROGENASE-RELATED"/>
    <property type="match status" value="1"/>
</dbReference>
<dbReference type="RefSeq" id="WP_013556700.1">
    <property type="nucleotide sequence ID" value="NC_014958.1"/>
</dbReference>
<proteinExistence type="predicted"/>
<dbReference type="InterPro" id="IPR006076">
    <property type="entry name" value="FAD-dep_OxRdtase"/>
</dbReference>
<dbReference type="GO" id="GO:0005737">
    <property type="term" value="C:cytoplasm"/>
    <property type="evidence" value="ECO:0007669"/>
    <property type="project" value="TreeGrafter"/>
</dbReference>
<dbReference type="Gene3D" id="3.30.9.10">
    <property type="entry name" value="D-Amino Acid Oxidase, subunit A, domain 2"/>
    <property type="match status" value="1"/>
</dbReference>
<protein>
    <submittedName>
        <fullName evidence="4">FAD dependent oxidoreductase</fullName>
    </submittedName>
</protein>
<dbReference type="EMBL" id="CP002454">
    <property type="protein sequence ID" value="ADV67195.1"/>
    <property type="molecule type" value="Genomic_DNA"/>
</dbReference>
<dbReference type="PANTHER" id="PTHR13847:SF289">
    <property type="entry name" value="GLYCINE OXIDASE"/>
    <property type="match status" value="1"/>
</dbReference>
<evidence type="ECO:0000259" key="3">
    <source>
        <dbReference type="Pfam" id="PF01266"/>
    </source>
</evidence>
<name>E8U806_DEIML</name>
<dbReference type="Proteomes" id="UP000008635">
    <property type="component" value="Chromosome"/>
</dbReference>
<reference evidence="5" key="2">
    <citation type="submission" date="2011-01" db="EMBL/GenBank/DDBJ databases">
        <title>The complete genome of Deinococcus maricopensis DSM 21211.</title>
        <authorList>
            <consortium name="US DOE Joint Genome Institute (JGI-PGF)"/>
            <person name="Lucas S."/>
            <person name="Copeland A."/>
            <person name="Lapidus A."/>
            <person name="Goodwin L."/>
            <person name="Pitluck S."/>
            <person name="Kyrpides N."/>
            <person name="Mavromatis K."/>
            <person name="Pagani I."/>
            <person name="Ivanova N."/>
            <person name="Ovchinnikova G."/>
            <person name="Zeytun A."/>
            <person name="Detter J.C."/>
            <person name="Han C."/>
            <person name="Land M."/>
            <person name="Hauser L."/>
            <person name="Markowitz V."/>
            <person name="Cheng J.-F."/>
            <person name="Hugenholtz P."/>
            <person name="Woyke T."/>
            <person name="Wu D."/>
            <person name="Pukall R."/>
            <person name="Gehrich-Schroeter G."/>
            <person name="Brambilla E."/>
            <person name="Klenk H.-P."/>
            <person name="Eisen J.A."/>
        </authorList>
    </citation>
    <scope>NUCLEOTIDE SEQUENCE [LARGE SCALE GENOMIC DNA]</scope>
    <source>
        <strain evidence="5">DSM 21211 / LMG 22137 / NRRL B-23946 / LB-34</strain>
    </source>
</reference>
<dbReference type="eggNOG" id="COG0665">
    <property type="taxonomic scope" value="Bacteria"/>
</dbReference>
<keyword evidence="2" id="KW-0732">Signal</keyword>
<dbReference type="OrthoDB" id="61603at2"/>
<dbReference type="STRING" id="709986.Deima_1546"/>
<feature type="domain" description="FAD dependent oxidoreductase" evidence="3">
    <location>
        <begin position="3"/>
        <end position="313"/>
    </location>
</feature>
<dbReference type="KEGG" id="dmr:Deima_1546"/>
<evidence type="ECO:0000256" key="1">
    <source>
        <dbReference type="ARBA" id="ARBA00023002"/>
    </source>
</evidence>
<evidence type="ECO:0000256" key="2">
    <source>
        <dbReference type="SAM" id="SignalP"/>
    </source>
</evidence>
<dbReference type="InterPro" id="IPR036188">
    <property type="entry name" value="FAD/NAD-bd_sf"/>
</dbReference>
<feature type="signal peptide" evidence="2">
    <location>
        <begin position="1"/>
        <end position="21"/>
    </location>
</feature>
<evidence type="ECO:0000313" key="4">
    <source>
        <dbReference type="EMBL" id="ADV67195.1"/>
    </source>
</evidence>
<dbReference type="Pfam" id="PF01266">
    <property type="entry name" value="DAO"/>
    <property type="match status" value="1"/>
</dbReference>
<keyword evidence="1" id="KW-0560">Oxidoreductase</keyword>
<dbReference type="HOGENOM" id="CLU_939436_0_0_0"/>
<sequence precursor="true">MRALIIGAGVAGASVAYFAHAAGFEVTVVDAGVSAASRVPSALVNPVRGQSGRVDADAVSGMRLTWSLVEALIRAGFDIPHGREGIVRPVPDDRTRMKFERNLPLDLLHAWVDPAGVSGLAPGWAHALSLPEGGWLDGGAFTRALLGAAQARVVRARALGWSATSVTLSSGVALTGDTVVWCGGSVGATWAGLGGVHRGGSVLLTSAPLSPAPLSFGAYLTPAARGGAVGATFEAPTDTFQEAPIPASSRAWLDGKVQALTGSPPQNVVGTWTGSRLSGTLPFGRTPGGWWALCGLGSKGFLLGPLQARALVEALPRE</sequence>
<organism evidence="4 5">
    <name type="scientific">Deinococcus maricopensis (strain DSM 21211 / LMG 22137 / NRRL B-23946 / LB-34)</name>
    <dbReference type="NCBI Taxonomy" id="709986"/>
    <lineage>
        <taxon>Bacteria</taxon>
        <taxon>Thermotogati</taxon>
        <taxon>Deinococcota</taxon>
        <taxon>Deinococci</taxon>
        <taxon>Deinococcales</taxon>
        <taxon>Deinococcaceae</taxon>
        <taxon>Deinococcus</taxon>
    </lineage>
</organism>
<dbReference type="AlphaFoldDB" id="E8U806"/>